<proteinExistence type="predicted"/>
<dbReference type="AlphaFoldDB" id="A0A814IK85"/>
<dbReference type="InterPro" id="IPR046347">
    <property type="entry name" value="bZIP_sf"/>
</dbReference>
<dbReference type="Pfam" id="PF07716">
    <property type="entry name" value="bZIP_2"/>
    <property type="match status" value="1"/>
</dbReference>
<evidence type="ECO:0000256" key="1">
    <source>
        <dbReference type="SAM" id="Coils"/>
    </source>
</evidence>
<sequence>MDFENYLFLIFFVQGFAQTSKQPQDDLPHFLLEDSNIDSKQNDFDLKSMNNSNKLESHPGSFLKQTSSNSLKPDKIIIKFGNQLVEKDTIKYKIKRNANNIAVRKCRGNKKILEKEIQDKLGELKGNIKSLESIHEKMVNTYPDKKDQFEILKQKLIELKEQDDKLANDKFKTKIAKTKLYNDRIIQNCLRTLRDENDKNQLFRVRATSLKNDDRKEAKPRVECLNCGKSFEAKIGIKTQQRKCRGSTN</sequence>
<dbReference type="SUPFAM" id="SSF57959">
    <property type="entry name" value="Leucine zipper domain"/>
    <property type="match status" value="1"/>
</dbReference>
<dbReference type="OrthoDB" id="10032067at2759"/>
<keyword evidence="1" id="KW-0175">Coiled coil</keyword>
<dbReference type="InterPro" id="IPR004827">
    <property type="entry name" value="bZIP"/>
</dbReference>
<comment type="caution">
    <text evidence="3">The sequence shown here is derived from an EMBL/GenBank/DDBJ whole genome shotgun (WGS) entry which is preliminary data.</text>
</comment>
<reference evidence="3" key="1">
    <citation type="submission" date="2021-02" db="EMBL/GenBank/DDBJ databases">
        <authorList>
            <person name="Nowell W R."/>
        </authorList>
    </citation>
    <scope>NUCLEOTIDE SEQUENCE</scope>
    <source>
        <strain evidence="3">Ploen Becks lab</strain>
    </source>
</reference>
<evidence type="ECO:0000313" key="4">
    <source>
        <dbReference type="Proteomes" id="UP000663879"/>
    </source>
</evidence>
<dbReference type="Gene3D" id="1.20.5.170">
    <property type="match status" value="1"/>
</dbReference>
<evidence type="ECO:0000259" key="2">
    <source>
        <dbReference type="Pfam" id="PF07716"/>
    </source>
</evidence>
<dbReference type="Proteomes" id="UP000663879">
    <property type="component" value="Unassembled WGS sequence"/>
</dbReference>
<evidence type="ECO:0000313" key="3">
    <source>
        <dbReference type="EMBL" id="CAF1025732.1"/>
    </source>
</evidence>
<feature type="domain" description="BZIP" evidence="2">
    <location>
        <begin position="91"/>
        <end position="133"/>
    </location>
</feature>
<feature type="coiled-coil region" evidence="1">
    <location>
        <begin position="114"/>
        <end position="169"/>
    </location>
</feature>
<name>A0A814IK85_9BILA</name>
<dbReference type="GO" id="GO:0003700">
    <property type="term" value="F:DNA-binding transcription factor activity"/>
    <property type="evidence" value="ECO:0007669"/>
    <property type="project" value="InterPro"/>
</dbReference>
<accession>A0A814IK85</accession>
<gene>
    <name evidence="3" type="ORF">OXX778_LOCUS17608</name>
</gene>
<keyword evidence="4" id="KW-1185">Reference proteome</keyword>
<organism evidence="3 4">
    <name type="scientific">Brachionus calyciflorus</name>
    <dbReference type="NCBI Taxonomy" id="104777"/>
    <lineage>
        <taxon>Eukaryota</taxon>
        <taxon>Metazoa</taxon>
        <taxon>Spiralia</taxon>
        <taxon>Gnathifera</taxon>
        <taxon>Rotifera</taxon>
        <taxon>Eurotatoria</taxon>
        <taxon>Monogononta</taxon>
        <taxon>Pseudotrocha</taxon>
        <taxon>Ploima</taxon>
        <taxon>Brachionidae</taxon>
        <taxon>Brachionus</taxon>
    </lineage>
</organism>
<dbReference type="EMBL" id="CAJNOC010004551">
    <property type="protein sequence ID" value="CAF1025732.1"/>
    <property type="molecule type" value="Genomic_DNA"/>
</dbReference>
<protein>
    <recommendedName>
        <fullName evidence="2">BZIP domain-containing protein</fullName>
    </recommendedName>
</protein>